<evidence type="ECO:0000256" key="7">
    <source>
        <dbReference type="PIRSR" id="PIRSR000241-2"/>
    </source>
</evidence>
<dbReference type="GO" id="GO:0006144">
    <property type="term" value="P:purine nucleobase metabolic process"/>
    <property type="evidence" value="ECO:0007669"/>
    <property type="project" value="UniProtKB-KW"/>
</dbReference>
<dbReference type="STRING" id="1090615.SAMN04515671_1171"/>
<dbReference type="Gene3D" id="3.10.270.10">
    <property type="entry name" value="Urate Oxidase"/>
    <property type="match status" value="2"/>
</dbReference>
<dbReference type="EMBL" id="LT629710">
    <property type="protein sequence ID" value="SDO51126.1"/>
    <property type="molecule type" value="Genomic_DNA"/>
</dbReference>
<evidence type="ECO:0000256" key="4">
    <source>
        <dbReference type="ARBA" id="ARBA00023002"/>
    </source>
</evidence>
<comment type="pathway">
    <text evidence="1 5">Purine metabolism; urate degradation; (S)-allantoin from urate: step 1/3.</text>
</comment>
<organism evidence="9 10">
    <name type="scientific">Nakamurella panacisegetis</name>
    <dbReference type="NCBI Taxonomy" id="1090615"/>
    <lineage>
        <taxon>Bacteria</taxon>
        <taxon>Bacillati</taxon>
        <taxon>Actinomycetota</taxon>
        <taxon>Actinomycetes</taxon>
        <taxon>Nakamurellales</taxon>
        <taxon>Nakamurellaceae</taxon>
        <taxon>Nakamurella</taxon>
    </lineage>
</organism>
<feature type="binding site" evidence="7">
    <location>
        <position position="57"/>
    </location>
    <ligand>
        <name>5-hydroxyisourate</name>
        <dbReference type="ChEBI" id="CHEBI:18072"/>
    </ligand>
</feature>
<dbReference type="PANTHER" id="PTHR42874:SF1">
    <property type="entry name" value="URICASE"/>
    <property type="match status" value="1"/>
</dbReference>
<evidence type="ECO:0000256" key="8">
    <source>
        <dbReference type="RuleBase" id="RU004455"/>
    </source>
</evidence>
<feature type="binding site" evidence="7">
    <location>
        <position position="294"/>
    </location>
    <ligand>
        <name>urate</name>
        <dbReference type="ChEBI" id="CHEBI:17775"/>
    </ligand>
</feature>
<evidence type="ECO:0000256" key="5">
    <source>
        <dbReference type="PIRNR" id="PIRNR000241"/>
    </source>
</evidence>
<feature type="active site" description="Charge relay system" evidence="6">
    <location>
        <position position="57"/>
    </location>
</feature>
<feature type="binding site" evidence="7">
    <location>
        <position position="58"/>
    </location>
    <ligand>
        <name>urate</name>
        <dbReference type="ChEBI" id="CHEBI:17775"/>
    </ligand>
</feature>
<feature type="binding site" evidence="7">
    <location>
        <position position="268"/>
    </location>
    <ligand>
        <name>5-hydroxyisourate</name>
        <dbReference type="ChEBI" id="CHEBI:18072"/>
    </ligand>
</feature>
<evidence type="ECO:0000256" key="3">
    <source>
        <dbReference type="ARBA" id="ARBA00022631"/>
    </source>
</evidence>
<evidence type="ECO:0000313" key="10">
    <source>
        <dbReference type="Proteomes" id="UP000198741"/>
    </source>
</evidence>
<dbReference type="EC" id="1.7.3.3" evidence="5 8"/>
<keyword evidence="4 5" id="KW-0560">Oxidoreductase</keyword>
<evidence type="ECO:0000313" key="9">
    <source>
        <dbReference type="EMBL" id="SDO51126.1"/>
    </source>
</evidence>
<evidence type="ECO:0000256" key="6">
    <source>
        <dbReference type="PIRSR" id="PIRSR000241-1"/>
    </source>
</evidence>
<dbReference type="InterPro" id="IPR002042">
    <property type="entry name" value="Uricase"/>
</dbReference>
<dbReference type="SUPFAM" id="SSF55620">
    <property type="entry name" value="Tetrahydrobiopterin biosynthesis enzymes-like"/>
    <property type="match status" value="2"/>
</dbReference>
<protein>
    <recommendedName>
        <fullName evidence="5 8">Uricase</fullName>
        <ecNumber evidence="5 8">1.7.3.3</ecNumber>
    </recommendedName>
    <alternativeName>
        <fullName evidence="5">Urate oxidase</fullName>
    </alternativeName>
</protein>
<keyword evidence="3 5" id="KW-0659">Purine metabolism</keyword>
<comment type="catalytic activity">
    <reaction evidence="5 8">
        <text>urate + O2 + H2O = 5-hydroxyisourate + H2O2</text>
        <dbReference type="Rhea" id="RHEA:21368"/>
        <dbReference type="ChEBI" id="CHEBI:15377"/>
        <dbReference type="ChEBI" id="CHEBI:15379"/>
        <dbReference type="ChEBI" id="CHEBI:16240"/>
        <dbReference type="ChEBI" id="CHEBI:17775"/>
        <dbReference type="ChEBI" id="CHEBI:18072"/>
        <dbReference type="EC" id="1.7.3.3"/>
    </reaction>
</comment>
<keyword evidence="10" id="KW-1185">Reference proteome</keyword>
<comment type="similarity">
    <text evidence="2 5 8">Belongs to the uricase family.</text>
</comment>
<dbReference type="PIRSF" id="PIRSF000241">
    <property type="entry name" value="Urate_oxidase"/>
    <property type="match status" value="1"/>
</dbReference>
<dbReference type="Pfam" id="PF01014">
    <property type="entry name" value="Uricase"/>
    <property type="match status" value="2"/>
</dbReference>
<dbReference type="UniPathway" id="UPA00394">
    <property type="reaction ID" value="UER00650"/>
</dbReference>
<feature type="binding site" evidence="7">
    <location>
        <position position="225"/>
    </location>
    <ligand>
        <name>5-hydroxyisourate</name>
        <dbReference type="ChEBI" id="CHEBI:18072"/>
    </ligand>
</feature>
<dbReference type="Proteomes" id="UP000198741">
    <property type="component" value="Chromosome I"/>
</dbReference>
<feature type="binding site" evidence="7">
    <location>
        <position position="208"/>
    </location>
    <ligand>
        <name>urate</name>
        <dbReference type="ChEBI" id="CHEBI:17775"/>
    </ligand>
</feature>
<feature type="binding site" evidence="7">
    <location>
        <position position="268"/>
    </location>
    <ligand>
        <name>urate</name>
        <dbReference type="ChEBI" id="CHEBI:17775"/>
    </ligand>
</feature>
<dbReference type="RefSeq" id="WP_231988379.1">
    <property type="nucleotide sequence ID" value="NZ_LT629710.1"/>
</dbReference>
<evidence type="ECO:0000256" key="1">
    <source>
        <dbReference type="ARBA" id="ARBA00004831"/>
    </source>
</evidence>
<dbReference type="GO" id="GO:0019628">
    <property type="term" value="P:urate catabolic process"/>
    <property type="evidence" value="ECO:0007669"/>
    <property type="project" value="UniProtKB-UniPathway"/>
</dbReference>
<reference evidence="9 10" key="1">
    <citation type="submission" date="2016-10" db="EMBL/GenBank/DDBJ databases">
        <authorList>
            <person name="de Groot N.N."/>
        </authorList>
    </citation>
    <scope>NUCLEOTIDE SEQUENCE [LARGE SCALE GENOMIC DNA]</scope>
    <source>
        <strain evidence="10">P4-7,KCTC 19426,CECT 7604</strain>
    </source>
</reference>
<dbReference type="PRINTS" id="PR00093">
    <property type="entry name" value="URICASE"/>
</dbReference>
<feature type="binding site" evidence="7">
    <location>
        <position position="294"/>
    </location>
    <ligand>
        <name>O2</name>
        <dbReference type="ChEBI" id="CHEBI:15379"/>
    </ligand>
</feature>
<gene>
    <name evidence="9" type="ORF">SAMN04515671_1171</name>
</gene>
<dbReference type="PROSITE" id="PS00366">
    <property type="entry name" value="URICASE"/>
    <property type="match status" value="1"/>
</dbReference>
<feature type="binding site" evidence="7">
    <location>
        <position position="57"/>
    </location>
    <ligand>
        <name>O2</name>
        <dbReference type="ChEBI" id="CHEBI:15379"/>
    </ligand>
</feature>
<comment type="function">
    <text evidence="5 8">Catalyzes the oxidation of uric acid to 5-hydroxyisourate, which is further processed to form (S)-allantoin.</text>
</comment>
<dbReference type="InterPro" id="IPR019842">
    <property type="entry name" value="Uricase_CS"/>
</dbReference>
<evidence type="ECO:0000256" key="2">
    <source>
        <dbReference type="ARBA" id="ARBA00009760"/>
    </source>
</evidence>
<dbReference type="GO" id="GO:0004846">
    <property type="term" value="F:urate oxidase activity"/>
    <property type="evidence" value="ECO:0007669"/>
    <property type="project" value="UniProtKB-EC"/>
</dbReference>
<feature type="binding site" evidence="7">
    <location>
        <position position="208"/>
    </location>
    <ligand>
        <name>5-hydroxyisourate</name>
        <dbReference type="ChEBI" id="CHEBI:18072"/>
    </ligand>
</feature>
<feature type="active site" description="Charge relay system" evidence="6">
    <location>
        <position position="296"/>
    </location>
</feature>
<feature type="active site" description="Charge relay system" evidence="6">
    <location>
        <position position="12"/>
    </location>
</feature>
<feature type="binding site" evidence="7">
    <location>
        <position position="294"/>
    </location>
    <ligand>
        <name>5-hydroxyisourate</name>
        <dbReference type="ChEBI" id="CHEBI:18072"/>
    </ligand>
</feature>
<sequence>MAIVLGTNRYGKAEVRLVHVDRTTPVHVITDLNVTSQLIGDFADTHLTGANDKVIATDTQKNTIYALARRDGIGAIEEFGLRLARNYVGTYAYVTGARMEIEQYAWDRIQTADGPHDHSFTRGPATVRTTVVKKGTGASAATGDVGRASAATGDVGRASAATGDVGRASAATGDVGRASVATPGLNGDETVISGVSGLIVLKSTGSEFHGFPDVPYTSLVETDDRVMATSVTSRWVYNTLEVDFDSVFASVKAILLEQFAVVHSLSLQQTLFAMGRSVLEAHPQISEIRLSMPNLHHFVVDLGKWDLDNPNMVFYAADRPYGLIEAAVVRDDAPVPPGTWDGVAGFV</sequence>
<name>A0A1H0K5G0_9ACTN</name>
<feature type="binding site" evidence="7">
    <location>
        <position position="225"/>
    </location>
    <ligand>
        <name>urate</name>
        <dbReference type="ChEBI" id="CHEBI:17775"/>
    </ligand>
</feature>
<dbReference type="NCBIfam" id="TIGR03383">
    <property type="entry name" value="urate_oxi"/>
    <property type="match status" value="1"/>
</dbReference>
<dbReference type="AlphaFoldDB" id="A0A1H0K5G0"/>
<feature type="binding site" evidence="7">
    <location>
        <position position="57"/>
    </location>
    <ligand>
        <name>urate</name>
        <dbReference type="ChEBI" id="CHEBI:17775"/>
    </ligand>
</feature>
<dbReference type="PANTHER" id="PTHR42874">
    <property type="entry name" value="URICASE"/>
    <property type="match status" value="1"/>
</dbReference>
<proteinExistence type="inferred from homology"/>
<accession>A0A1H0K5G0</accession>